<evidence type="ECO:0000313" key="2">
    <source>
        <dbReference type="EMBL" id="QUS59043.1"/>
    </source>
</evidence>
<organism evidence="2 3">
    <name type="scientific">Pseudovibrio brasiliensis</name>
    <dbReference type="NCBI Taxonomy" id="1898042"/>
    <lineage>
        <taxon>Bacteria</taxon>
        <taxon>Pseudomonadati</taxon>
        <taxon>Pseudomonadota</taxon>
        <taxon>Alphaproteobacteria</taxon>
        <taxon>Hyphomicrobiales</taxon>
        <taxon>Stappiaceae</taxon>
        <taxon>Pseudovibrio</taxon>
    </lineage>
</organism>
<feature type="compositionally biased region" description="Low complexity" evidence="1">
    <location>
        <begin position="203"/>
        <end position="217"/>
    </location>
</feature>
<dbReference type="InterPro" id="IPR011044">
    <property type="entry name" value="Quino_amine_DH_bsu"/>
</dbReference>
<gene>
    <name evidence="2" type="ORF">KGB56_25855</name>
</gene>
<protein>
    <recommendedName>
        <fullName evidence="4">IgA Peptidase M64</fullName>
    </recommendedName>
</protein>
<reference evidence="2 3" key="1">
    <citation type="journal article" date="2021" name="Angew. Chem. Int. Ed. Engl.">
        <title>A novel family of nonribosomal peptides modulate collective behavior in Pseudovibrio bacteria isolated from marine sponges.</title>
        <authorList>
            <person name="Ioca L.P."/>
            <person name="Dai Y."/>
            <person name="Kunakom S."/>
            <person name="Diaz-Espinosa J."/>
            <person name="Krunic A."/>
            <person name="Crnkovic C.M."/>
            <person name="Orjala J."/>
            <person name="Sanchez L.M."/>
            <person name="Ferreira A.G."/>
            <person name="Berlinck R.G.S."/>
            <person name="Eustaquio A.S."/>
        </authorList>
    </citation>
    <scope>NUCLEOTIDE SEQUENCE [LARGE SCALE GENOMIC DNA]</scope>
    <source>
        <strain evidence="2 3">Ab134</strain>
        <plasmid evidence="2 3">pAb134-03</plasmid>
    </source>
</reference>
<dbReference type="EMBL" id="CP074129">
    <property type="protein sequence ID" value="QUS59043.1"/>
    <property type="molecule type" value="Genomic_DNA"/>
</dbReference>
<evidence type="ECO:0000256" key="1">
    <source>
        <dbReference type="SAM" id="MobiDB-lite"/>
    </source>
</evidence>
<name>A0ABX8AVJ2_9HYPH</name>
<accession>A0ABX8AVJ2</accession>
<sequence>MSDISTSGRKKTSDKKRLPIRGLPKIHGEHKWAVDETGSHLWIGKDTNKVAHFEIIQKNAGLYAEPHETVELQGVIQDLYPLPGDEVLALILHKKRELYLVGIRGNQQRKIAKLKEKPLDLTVSGQSFAYLKQTSEGAELVCVDARSGRQIKKVPVASRLTRLRGGRNGDVLLAGRNNQVRRINVERRPKDSCDTPSCDHGGSRPPGRGRSPGSAAPPEKECCCGSAREPSGDPRPPSRIPPQTPPPRDPCKPRDPDDQCIPGDDGVTEDCWVTTYLNGKLTRVNICDPVVPCVTKVPFPPRQIQKGRNRLFLTSGDGRRTVVLDARTLRSVENLRLPKGTQAKASAASDRTFFLTPDGNLTAQEFAPAVTTAAAAVQASAGVTHLGSSPAAQYDPLLPQQGVRNVMIIPVLEPGQSYEGDTAATSNYHEMAEITQRVEEYFKEVSYASPENTGLNVNFLWFGADTPTLYTGPPIVASSPLKEYWGDAWNPGHISASVPAPTGLTVDFSGDEQLQIRCHPAPTETYDEEEFTIRFPAGSHRERLDNNLPSVTYSASLAPARRISLTGSDRQGNTFTFAVDTTALTGTHIIELTRTALEANSDPLDTIADTLEELLEAGAPGLFERPSVIWHDDESETGMLHVSVAFADGLGGQQPVLTDFDISDLFNHVSSSSGVSKSLAANFDVNNDVSRLQTYLRRILTDAHVRHPAFGARLANSYFEMVKSDWRPWVRLDAGQLETRINLSTSHGRYPSRITLVSQSGLEKLGFDAPTEGTGNDTDYSGGGGPTLEKSALFNEVYTAMIEAAIDEQGEAEAATNFNRVFNCIGLEDNPLQCALDTIHSFVITPVYPGPIFSGTNREPDLSNGERGAARKEKMEDLNAATRSHAFYPISASRTKIVMKLATDSATEYRALGSSATLAHELGHTLLGYSDLYSGGSYRNQVQYVDNLCLMGDTSSFSHFCAYHKRIKGWLSDDATVVFDRPSDGNPLDTEIILAQLEYYDPVISQDEWSDIAQAALPNAPTGLPVVAAAFLRLGGDGRQFNVLELRGQGPRFSRELNPPRVAITNAIDPNDDTRYGEPEVEGAGTTRSVLERYRRKVHLLSTGLREATIGSPEATFNFATDPTFPELGLEAELLEWGTATNAQGTFNLARVRLRWDRGPAINLGFLEALPDWQSPDIAVIRPEDIAVDGSFEFPETQEDIERFRIPPGDEEVMHKVAVRVWNFGDETAENVEIGLLRRVPSGGGAGDWETEAEFVEELAAPLPPYSEADPQIVSFDWNVTSSSHPHLCFRAMIGDRDVPRDDNGVALASDDTDASNDWAQQNVFEFEAPADSPPDPVHFTFEVNNKGSYVEKVTLVPVGLDSGATVMIYPSHMQIAPFSRGSFRVQVQLEERLLDALCNKDIDFRLEVWRDDDHTQERWGSSRYVIKPRRRTKIELDGTISPERVRLFGAVTPDIGAQEILLNIKRANEPALWERITLGPASTFDFELTGLFSAGDEVRAVAYFDGSFEHAKSVSEEITLSWIHEG</sequence>
<geneLocation type="plasmid" evidence="2 3">
    <name>pAb134-03</name>
</geneLocation>
<feature type="compositionally biased region" description="Basic and acidic residues" evidence="1">
    <location>
        <begin position="183"/>
        <end position="193"/>
    </location>
</feature>
<feature type="region of interest" description="Disordered" evidence="1">
    <location>
        <begin position="1"/>
        <end position="20"/>
    </location>
</feature>
<feature type="region of interest" description="Disordered" evidence="1">
    <location>
        <begin position="181"/>
        <end position="264"/>
    </location>
</feature>
<dbReference type="SUPFAM" id="SSF50969">
    <property type="entry name" value="YVTN repeat-like/Quinoprotein amine dehydrogenase"/>
    <property type="match status" value="1"/>
</dbReference>
<dbReference type="RefSeq" id="WP_143508364.1">
    <property type="nucleotide sequence ID" value="NZ_CP074129.1"/>
</dbReference>
<evidence type="ECO:0008006" key="4">
    <source>
        <dbReference type="Google" id="ProtNLM"/>
    </source>
</evidence>
<dbReference type="Proteomes" id="UP000680706">
    <property type="component" value="Plasmid pAb134-03"/>
</dbReference>
<keyword evidence="3" id="KW-1185">Reference proteome</keyword>
<keyword evidence="2" id="KW-0614">Plasmid</keyword>
<evidence type="ECO:0000313" key="3">
    <source>
        <dbReference type="Proteomes" id="UP000680706"/>
    </source>
</evidence>
<feature type="compositionally biased region" description="Pro residues" evidence="1">
    <location>
        <begin position="233"/>
        <end position="248"/>
    </location>
</feature>
<proteinExistence type="predicted"/>